<dbReference type="InterPro" id="IPR050095">
    <property type="entry name" value="ECF_ABC_transporter_ATP-bd"/>
</dbReference>
<evidence type="ECO:0000256" key="4">
    <source>
        <dbReference type="ARBA" id="ARBA00022475"/>
    </source>
</evidence>
<dbReference type="AlphaFoldDB" id="A0A2J0L284"/>
<keyword evidence="4" id="KW-1003">Cell membrane</keyword>
<evidence type="ECO:0000313" key="11">
    <source>
        <dbReference type="Proteomes" id="UP000230052"/>
    </source>
</evidence>
<dbReference type="SUPFAM" id="SSF52540">
    <property type="entry name" value="P-loop containing nucleoside triphosphate hydrolases"/>
    <property type="match status" value="1"/>
</dbReference>
<evidence type="ECO:0000256" key="3">
    <source>
        <dbReference type="ARBA" id="ARBA00022448"/>
    </source>
</evidence>
<dbReference type="GO" id="GO:0042626">
    <property type="term" value="F:ATPase-coupled transmembrane transporter activity"/>
    <property type="evidence" value="ECO:0007669"/>
    <property type="project" value="TreeGrafter"/>
</dbReference>
<comment type="subcellular location">
    <subcellularLocation>
        <location evidence="1">Cell membrane</location>
    </subcellularLocation>
</comment>
<keyword evidence="3" id="KW-0813">Transport</keyword>
<dbReference type="GO" id="GO:0005524">
    <property type="term" value="F:ATP binding"/>
    <property type="evidence" value="ECO:0007669"/>
    <property type="project" value="UniProtKB-KW"/>
</dbReference>
<dbReference type="Pfam" id="PF00005">
    <property type="entry name" value="ABC_tran"/>
    <property type="match status" value="1"/>
</dbReference>
<evidence type="ECO:0000256" key="5">
    <source>
        <dbReference type="ARBA" id="ARBA00022741"/>
    </source>
</evidence>
<organism evidence="10 11">
    <name type="scientific">Candidatus Aquitaenariimonas noxiae</name>
    <dbReference type="NCBI Taxonomy" id="1974741"/>
    <lineage>
        <taxon>Bacteria</taxon>
        <taxon>Pseudomonadati</taxon>
        <taxon>Candidatus Omnitrophota</taxon>
        <taxon>Candidatus Aquitaenariimonas</taxon>
    </lineage>
</organism>
<dbReference type="SMART" id="SM00382">
    <property type="entry name" value="AAA"/>
    <property type="match status" value="1"/>
</dbReference>
<evidence type="ECO:0000313" key="10">
    <source>
        <dbReference type="EMBL" id="PIU41366.1"/>
    </source>
</evidence>
<dbReference type="InterPro" id="IPR015856">
    <property type="entry name" value="ABC_transpr_CbiO/EcfA_su"/>
</dbReference>
<comment type="caution">
    <text evidence="10">The sequence shown here is derived from an EMBL/GenBank/DDBJ whole genome shotgun (WGS) entry which is preliminary data.</text>
</comment>
<keyword evidence="8" id="KW-0472">Membrane</keyword>
<keyword evidence="7" id="KW-1278">Translocase</keyword>
<dbReference type="InterPro" id="IPR027417">
    <property type="entry name" value="P-loop_NTPase"/>
</dbReference>
<dbReference type="FunFam" id="3.40.50.300:FF:000224">
    <property type="entry name" value="Energy-coupling factor transporter ATP-binding protein EcfA"/>
    <property type="match status" value="1"/>
</dbReference>
<dbReference type="EMBL" id="PEWV01000060">
    <property type="protein sequence ID" value="PIU41366.1"/>
    <property type="molecule type" value="Genomic_DNA"/>
</dbReference>
<reference evidence="10 11" key="1">
    <citation type="submission" date="2017-09" db="EMBL/GenBank/DDBJ databases">
        <title>Depth-based differentiation of microbial function through sediment-hosted aquifers and enrichment of novel symbionts in the deep terrestrial subsurface.</title>
        <authorList>
            <person name="Probst A.J."/>
            <person name="Ladd B."/>
            <person name="Jarett J.K."/>
            <person name="Geller-Mcgrath D.E."/>
            <person name="Sieber C.M."/>
            <person name="Emerson J.B."/>
            <person name="Anantharaman K."/>
            <person name="Thomas B.C."/>
            <person name="Malmstrom R."/>
            <person name="Stieglmeier M."/>
            <person name="Klingl A."/>
            <person name="Woyke T."/>
            <person name="Ryan C.M."/>
            <person name="Banfield J.F."/>
        </authorList>
    </citation>
    <scope>NUCLEOTIDE SEQUENCE [LARGE SCALE GENOMIC DNA]</scope>
    <source>
        <strain evidence="10">CG07_land_8_20_14_0_80_42_15</strain>
    </source>
</reference>
<dbReference type="Gene3D" id="3.40.50.300">
    <property type="entry name" value="P-loop containing nucleotide triphosphate hydrolases"/>
    <property type="match status" value="1"/>
</dbReference>
<accession>A0A2J0L284</accession>
<comment type="similarity">
    <text evidence="2">Belongs to the ABC transporter superfamily.</text>
</comment>
<dbReference type="PROSITE" id="PS50893">
    <property type="entry name" value="ABC_TRANSPORTER_2"/>
    <property type="match status" value="1"/>
</dbReference>
<dbReference type="GO" id="GO:0043190">
    <property type="term" value="C:ATP-binding cassette (ABC) transporter complex"/>
    <property type="evidence" value="ECO:0007669"/>
    <property type="project" value="TreeGrafter"/>
</dbReference>
<feature type="domain" description="ABC transporter" evidence="9">
    <location>
        <begin position="6"/>
        <end position="246"/>
    </location>
</feature>
<evidence type="ECO:0000256" key="1">
    <source>
        <dbReference type="ARBA" id="ARBA00004236"/>
    </source>
</evidence>
<evidence type="ECO:0000256" key="2">
    <source>
        <dbReference type="ARBA" id="ARBA00005417"/>
    </source>
</evidence>
<dbReference type="InterPro" id="IPR003593">
    <property type="entry name" value="AAA+_ATPase"/>
</dbReference>
<dbReference type="Proteomes" id="UP000230052">
    <property type="component" value="Unassembled WGS sequence"/>
</dbReference>
<dbReference type="PANTHER" id="PTHR43553">
    <property type="entry name" value="HEAVY METAL TRANSPORTER"/>
    <property type="match status" value="1"/>
</dbReference>
<protein>
    <submittedName>
        <fullName evidence="10">Nickel ABC transporter ATP-binding protein</fullName>
    </submittedName>
</protein>
<keyword evidence="6 10" id="KW-0067">ATP-binding</keyword>
<dbReference type="GO" id="GO:0016887">
    <property type="term" value="F:ATP hydrolysis activity"/>
    <property type="evidence" value="ECO:0007669"/>
    <property type="project" value="InterPro"/>
</dbReference>
<keyword evidence="5" id="KW-0547">Nucleotide-binding</keyword>
<evidence type="ECO:0000256" key="7">
    <source>
        <dbReference type="ARBA" id="ARBA00022967"/>
    </source>
</evidence>
<evidence type="ECO:0000256" key="8">
    <source>
        <dbReference type="ARBA" id="ARBA00023136"/>
    </source>
</evidence>
<evidence type="ECO:0000256" key="6">
    <source>
        <dbReference type="ARBA" id="ARBA00022840"/>
    </source>
</evidence>
<proteinExistence type="inferred from homology"/>
<evidence type="ECO:0000259" key="9">
    <source>
        <dbReference type="PROSITE" id="PS50893"/>
    </source>
</evidence>
<sequence length="271" mass="30351">MANTIFELKDVHFSYLGKYPALRGIDIKIEKGQKIAVIGANGSGKSTLLHMLDGLIFPERGSITAFGSALNEDIFNDKVFSKDFRKKVGLVFQNPDVQLFCPTVKDDIIFGPLQLGIEEQEIEKRLERLLAILNIKDLVNRPPHQLSIGEKRKVAIASTLIIEPEVLILDEPTAGLDPLTTRHIIDLLIEENISGRTIITSTHDLHIVEEISDTVYVFSHNKQIVKSGEPDSILKDAALLQANNLVHIHSHRHKDKIHIHSHIHLDHHAEG</sequence>
<gene>
    <name evidence="10" type="ORF">COS99_05760</name>
</gene>
<name>A0A2J0L284_9BACT</name>
<dbReference type="CDD" id="cd03225">
    <property type="entry name" value="ABC_cobalt_CbiO_domain1"/>
    <property type="match status" value="1"/>
</dbReference>
<dbReference type="InterPro" id="IPR003439">
    <property type="entry name" value="ABC_transporter-like_ATP-bd"/>
</dbReference>